<dbReference type="Proteomes" id="UP000316598">
    <property type="component" value="Unassembled WGS sequence"/>
</dbReference>
<dbReference type="InterPro" id="IPR013785">
    <property type="entry name" value="Aldolase_TIM"/>
</dbReference>
<protein>
    <recommendedName>
        <fullName evidence="3 9">Nicotinate phosphoribosyltransferase</fullName>
        <ecNumber evidence="3 9">6.3.4.21</ecNumber>
    </recommendedName>
</protein>
<dbReference type="PANTHER" id="PTHR11098">
    <property type="entry name" value="NICOTINATE PHOSPHORIBOSYLTRANSFERASE"/>
    <property type="match status" value="1"/>
</dbReference>
<dbReference type="GO" id="GO:0004516">
    <property type="term" value="F:nicotinate phosphoribosyltransferase activity"/>
    <property type="evidence" value="ECO:0007669"/>
    <property type="project" value="UniProtKB-UniRule"/>
</dbReference>
<dbReference type="SUPFAM" id="SSF54675">
    <property type="entry name" value="Nicotinate/Quinolinate PRTase N-terminal domain-like"/>
    <property type="match status" value="1"/>
</dbReference>
<dbReference type="GO" id="GO:0034355">
    <property type="term" value="P:NAD+ biosynthetic process via the salvage pathway"/>
    <property type="evidence" value="ECO:0007669"/>
    <property type="project" value="TreeGrafter"/>
</dbReference>
<dbReference type="InterPro" id="IPR036068">
    <property type="entry name" value="Nicotinate_pribotase-like_C"/>
</dbReference>
<gene>
    <name evidence="13" type="primary">pncB2</name>
    <name evidence="13" type="ORF">Pla22_11980</name>
</gene>
<name>A0A5C5WTR1_9BACT</name>
<accession>A0A5C5WTR1</accession>
<dbReference type="Pfam" id="PF17956">
    <property type="entry name" value="NAPRTase_C"/>
    <property type="match status" value="1"/>
</dbReference>
<keyword evidence="4" id="KW-0597">Phosphoprotein</keyword>
<comment type="pathway">
    <text evidence="1 9">Cofactor biosynthesis; NAD(+) biosynthesis; nicotinate D-ribonucleotide from nicotinate: step 1/1.</text>
</comment>
<evidence type="ECO:0000256" key="9">
    <source>
        <dbReference type="RuleBase" id="RU365100"/>
    </source>
</evidence>
<keyword evidence="6 9" id="KW-0662">Pyridine nucleotide biosynthesis</keyword>
<reference evidence="13 14" key="1">
    <citation type="submission" date="2019-02" db="EMBL/GenBank/DDBJ databases">
        <title>Deep-cultivation of Planctomycetes and their phenomic and genomic characterization uncovers novel biology.</title>
        <authorList>
            <person name="Wiegand S."/>
            <person name="Jogler M."/>
            <person name="Boedeker C."/>
            <person name="Pinto D."/>
            <person name="Vollmers J."/>
            <person name="Rivas-Marin E."/>
            <person name="Kohn T."/>
            <person name="Peeters S.H."/>
            <person name="Heuer A."/>
            <person name="Rast P."/>
            <person name="Oberbeckmann S."/>
            <person name="Bunk B."/>
            <person name="Jeske O."/>
            <person name="Meyerdierks A."/>
            <person name="Storesund J.E."/>
            <person name="Kallscheuer N."/>
            <person name="Luecker S."/>
            <person name="Lage O.M."/>
            <person name="Pohl T."/>
            <person name="Merkel B.J."/>
            <person name="Hornburger P."/>
            <person name="Mueller R.-W."/>
            <person name="Bruemmer F."/>
            <person name="Labrenz M."/>
            <person name="Spormann A.M."/>
            <person name="Op Den Camp H."/>
            <person name="Overmann J."/>
            <person name="Amann R."/>
            <person name="Jetten M.S.M."/>
            <person name="Mascher T."/>
            <person name="Medema M.H."/>
            <person name="Devos D.P."/>
            <person name="Kaster A.-K."/>
            <person name="Ovreas L."/>
            <person name="Rohde M."/>
            <person name="Galperin M.Y."/>
            <person name="Jogler C."/>
        </authorList>
    </citation>
    <scope>NUCLEOTIDE SEQUENCE [LARGE SCALE GENOMIC DNA]</scope>
    <source>
        <strain evidence="13 14">Pla22</strain>
    </source>
</reference>
<dbReference type="Gene3D" id="3.20.140.10">
    <property type="entry name" value="nicotinate phosphoribosyltransferase"/>
    <property type="match status" value="1"/>
</dbReference>
<evidence type="ECO:0000256" key="2">
    <source>
        <dbReference type="ARBA" id="ARBA00010897"/>
    </source>
</evidence>
<dbReference type="CDD" id="cd01570">
    <property type="entry name" value="NAPRTase_A"/>
    <property type="match status" value="1"/>
</dbReference>
<dbReference type="InterPro" id="IPR041619">
    <property type="entry name" value="NAPRTase_C"/>
</dbReference>
<dbReference type="NCBIfam" id="NF009131">
    <property type="entry name" value="PRK12484.1"/>
    <property type="match status" value="1"/>
</dbReference>
<dbReference type="InterPro" id="IPR040727">
    <property type="entry name" value="NAPRTase_N"/>
</dbReference>
<dbReference type="SUPFAM" id="SSF51690">
    <property type="entry name" value="Nicotinate/Quinolinate PRTase C-terminal domain-like"/>
    <property type="match status" value="1"/>
</dbReference>
<dbReference type="Gene3D" id="3.20.20.70">
    <property type="entry name" value="Aldolase class I"/>
    <property type="match status" value="1"/>
</dbReference>
<evidence type="ECO:0000259" key="12">
    <source>
        <dbReference type="Pfam" id="PF17956"/>
    </source>
</evidence>
<dbReference type="EC" id="6.3.4.21" evidence="3 9"/>
<dbReference type="NCBIfam" id="NF006695">
    <property type="entry name" value="PRK09243.1-2"/>
    <property type="match status" value="1"/>
</dbReference>
<keyword evidence="13" id="KW-0328">Glycosyltransferase</keyword>
<feature type="domain" description="Nicotinate phosphoribosyltransferase N-terminal" evidence="11">
    <location>
        <begin position="15"/>
        <end position="145"/>
    </location>
</feature>
<evidence type="ECO:0000256" key="6">
    <source>
        <dbReference type="ARBA" id="ARBA00022642"/>
    </source>
</evidence>
<evidence type="ECO:0000256" key="4">
    <source>
        <dbReference type="ARBA" id="ARBA00022553"/>
    </source>
</evidence>
<evidence type="ECO:0000259" key="10">
    <source>
        <dbReference type="Pfam" id="PF04095"/>
    </source>
</evidence>
<dbReference type="PANTHER" id="PTHR11098:SF1">
    <property type="entry name" value="NICOTINATE PHOSPHORIBOSYLTRANSFERASE"/>
    <property type="match status" value="1"/>
</dbReference>
<dbReference type="InterPro" id="IPR006405">
    <property type="entry name" value="Nic_PRibTrfase_pncB"/>
</dbReference>
<proteinExistence type="inferred from homology"/>
<comment type="function">
    <text evidence="9">Catalyzes the first step in the biosynthesis of NAD from nicotinic acid, the ATP-dependent synthesis of beta-nicotinate D-ribonucleotide from nicotinate and 5-phospho-D-ribose 1-phosphate.</text>
</comment>
<dbReference type="NCBIfam" id="TIGR01513">
    <property type="entry name" value="NAPRTase_put"/>
    <property type="match status" value="1"/>
</dbReference>
<dbReference type="RefSeq" id="WP_146513765.1">
    <property type="nucleotide sequence ID" value="NZ_SJPI01000001.1"/>
</dbReference>
<dbReference type="GO" id="GO:0047280">
    <property type="term" value="F:nicotinamide phosphoribosyltransferase activity"/>
    <property type="evidence" value="ECO:0007669"/>
    <property type="project" value="UniProtKB-ARBA"/>
</dbReference>
<dbReference type="Pfam" id="PF04095">
    <property type="entry name" value="NAPRTase"/>
    <property type="match status" value="1"/>
</dbReference>
<evidence type="ECO:0000256" key="3">
    <source>
        <dbReference type="ARBA" id="ARBA00013236"/>
    </source>
</evidence>
<comment type="catalytic activity">
    <reaction evidence="8 9">
        <text>5-phospho-alpha-D-ribose 1-diphosphate + nicotinate + ATP + H2O = nicotinate beta-D-ribonucleotide + ADP + phosphate + diphosphate</text>
        <dbReference type="Rhea" id="RHEA:36163"/>
        <dbReference type="ChEBI" id="CHEBI:15377"/>
        <dbReference type="ChEBI" id="CHEBI:30616"/>
        <dbReference type="ChEBI" id="CHEBI:32544"/>
        <dbReference type="ChEBI" id="CHEBI:33019"/>
        <dbReference type="ChEBI" id="CHEBI:43474"/>
        <dbReference type="ChEBI" id="CHEBI:57502"/>
        <dbReference type="ChEBI" id="CHEBI:58017"/>
        <dbReference type="ChEBI" id="CHEBI:456216"/>
        <dbReference type="EC" id="6.3.4.21"/>
    </reaction>
</comment>
<sequence length="500" mass="54082">MDDDGLAGPTPTGALLTDLYQLTMGYGYWKSARHNRRSVFHLFFRKTPFGGGFAVAAGIGPALDWLANFQVTSSDIAYLATLSGNDGKPLFDQPFLNAIGDMRLEVDVDAVDEGSVVFAHEPLMRISGPLWQCQWIETALLAIVNFQTLIATKAARICHAAGGEDVLEFGLRRAQGVDGGLSASRAAYIGGCAATSNVLAGKLYGIPVRGTHAHSWVMSFDTELEAFEHYAAAMPNNCVFLVDTYNTIVGVHNAIKIGRKLEKLGRRMVGVRLDSGDLAALSIQARQLLDASGFQDARIVASNDLDEYRIQTLKHEGAKISLWGVGTRLVTGGDQGALGGVYKLASIEDGQGKMQPCIKLSQDAVKTSTPGVQQVRRYFHGDQISHDVIYDPSLAIPFVNDACCVTLMGSSSDQSPTDHHVELLSPVMRNGTRLGNQPSLIQVRQAAIDQVGKLPVTFRQLSCDRAFDVLLEPQLWQLKQSLIEEAKADSTSVIHGPATR</sequence>
<dbReference type="PIRSF" id="PIRSF000484">
    <property type="entry name" value="NAPRT"/>
    <property type="match status" value="1"/>
</dbReference>
<dbReference type="InterPro" id="IPR007229">
    <property type="entry name" value="Nic_PRibTrfase-Fam"/>
</dbReference>
<dbReference type="GO" id="GO:0005829">
    <property type="term" value="C:cytosol"/>
    <property type="evidence" value="ECO:0007669"/>
    <property type="project" value="TreeGrafter"/>
</dbReference>
<feature type="domain" description="Nicotinate/nicotinamide phosphoribosyltransferase" evidence="10">
    <location>
        <begin position="168"/>
        <end position="347"/>
    </location>
</feature>
<evidence type="ECO:0000256" key="7">
    <source>
        <dbReference type="ARBA" id="ARBA00022679"/>
    </source>
</evidence>
<evidence type="ECO:0000313" key="14">
    <source>
        <dbReference type="Proteomes" id="UP000316598"/>
    </source>
</evidence>
<organism evidence="13 14">
    <name type="scientific">Rubripirellula amarantea</name>
    <dbReference type="NCBI Taxonomy" id="2527999"/>
    <lineage>
        <taxon>Bacteria</taxon>
        <taxon>Pseudomonadati</taxon>
        <taxon>Planctomycetota</taxon>
        <taxon>Planctomycetia</taxon>
        <taxon>Pirellulales</taxon>
        <taxon>Pirellulaceae</taxon>
        <taxon>Rubripirellula</taxon>
    </lineage>
</organism>
<keyword evidence="5 9" id="KW-0436">Ligase</keyword>
<dbReference type="AlphaFoldDB" id="A0A5C5WTR1"/>
<dbReference type="OrthoDB" id="9770610at2"/>
<comment type="caution">
    <text evidence="13">The sequence shown here is derived from an EMBL/GenBank/DDBJ whole genome shotgun (WGS) entry which is preliminary data.</text>
</comment>
<comment type="PTM">
    <text evidence="9">Transiently phosphorylated on a His residue during the reaction cycle. Phosphorylation strongly increases the affinity for substrates and increases the rate of nicotinate D-ribonucleotide production. Dephosphorylation regenerates the low-affinity form of the enzyme, leading to product release.</text>
</comment>
<dbReference type="Pfam" id="PF17767">
    <property type="entry name" value="NAPRTase_N"/>
    <property type="match status" value="1"/>
</dbReference>
<evidence type="ECO:0000256" key="5">
    <source>
        <dbReference type="ARBA" id="ARBA00022598"/>
    </source>
</evidence>
<comment type="similarity">
    <text evidence="2 9">Belongs to the NAPRTase family.</text>
</comment>
<feature type="domain" description="Nicotinate phosphoribosyltransferase C-terminal" evidence="12">
    <location>
        <begin position="418"/>
        <end position="479"/>
    </location>
</feature>
<evidence type="ECO:0000259" key="11">
    <source>
        <dbReference type="Pfam" id="PF17767"/>
    </source>
</evidence>
<dbReference type="EMBL" id="SJPI01000001">
    <property type="protein sequence ID" value="TWT53569.1"/>
    <property type="molecule type" value="Genomic_DNA"/>
</dbReference>
<dbReference type="FunFam" id="3.20.20.70:FF:000076">
    <property type="entry name" value="Nicotinate phosphoribosyltransferase"/>
    <property type="match status" value="1"/>
</dbReference>
<evidence type="ECO:0000313" key="13">
    <source>
        <dbReference type="EMBL" id="TWT53569.1"/>
    </source>
</evidence>
<evidence type="ECO:0000256" key="8">
    <source>
        <dbReference type="ARBA" id="ARBA00048668"/>
    </source>
</evidence>
<evidence type="ECO:0000256" key="1">
    <source>
        <dbReference type="ARBA" id="ARBA00004952"/>
    </source>
</evidence>
<dbReference type="InterPro" id="IPR041525">
    <property type="entry name" value="N/Namide_PRibTrfase"/>
</dbReference>
<keyword evidence="7 9" id="KW-0808">Transferase</keyword>
<dbReference type="UniPathway" id="UPA00253">
    <property type="reaction ID" value="UER00457"/>
</dbReference>
<keyword evidence="14" id="KW-1185">Reference proteome</keyword>